<dbReference type="EMBL" id="ALWO02000045">
    <property type="protein sequence ID" value="EOZ93562.1"/>
    <property type="molecule type" value="Genomic_DNA"/>
</dbReference>
<dbReference type="InterPro" id="IPR025665">
    <property type="entry name" value="Beta-barrel_OMP_2"/>
</dbReference>
<gene>
    <name evidence="2" type="ORF">A33Q_3508</name>
</gene>
<organism evidence="2 3">
    <name type="scientific">Indibacter alkaliphilus (strain CCUG 57479 / KCTC 22604 / LW1)</name>
    <dbReference type="NCBI Taxonomy" id="1189612"/>
    <lineage>
        <taxon>Bacteria</taxon>
        <taxon>Pseudomonadati</taxon>
        <taxon>Bacteroidota</taxon>
        <taxon>Cytophagia</taxon>
        <taxon>Cytophagales</taxon>
        <taxon>Cyclobacteriaceae</taxon>
    </lineage>
</organism>
<evidence type="ECO:0000313" key="2">
    <source>
        <dbReference type="EMBL" id="EOZ93562.1"/>
    </source>
</evidence>
<accession>S2D2Q4</accession>
<proteinExistence type="predicted"/>
<reference evidence="2 3" key="1">
    <citation type="journal article" date="2013" name="Genome Announc.">
        <title>Draft Genome Sequence of Indibacter alkaliphilus Strain LW1T, Isolated from Lonar Lake, a Haloalkaline Lake in the Buldana District of Maharashtra, India.</title>
        <authorList>
            <person name="Singh A."/>
            <person name="Kumar Jangir P."/>
            <person name="Sharma R."/>
            <person name="Singh A."/>
            <person name="Kumar Pinnaka A."/>
            <person name="Shivaji S."/>
        </authorList>
    </citation>
    <scope>NUCLEOTIDE SEQUENCE [LARGE SCALE GENOMIC DNA]</scope>
    <source>
        <strain evidence="3">CCUG 57479 / KCTC 22604 / LW1</strain>
    </source>
</reference>
<dbReference type="eggNOG" id="ENOG503488C">
    <property type="taxonomic scope" value="Bacteria"/>
</dbReference>
<evidence type="ECO:0000259" key="1">
    <source>
        <dbReference type="Pfam" id="PF13568"/>
    </source>
</evidence>
<name>S2D2Q4_INDAL</name>
<feature type="domain" description="Outer membrane protein beta-barrel" evidence="1">
    <location>
        <begin position="4"/>
        <end position="152"/>
    </location>
</feature>
<protein>
    <recommendedName>
        <fullName evidence="1">Outer membrane protein beta-barrel domain-containing protein</fullName>
    </recommendedName>
</protein>
<dbReference type="Proteomes" id="UP000006073">
    <property type="component" value="Unassembled WGS sequence"/>
</dbReference>
<dbReference type="AlphaFoldDB" id="S2D2Q4"/>
<keyword evidence="3" id="KW-1185">Reference proteome</keyword>
<evidence type="ECO:0000313" key="3">
    <source>
        <dbReference type="Proteomes" id="UP000006073"/>
    </source>
</evidence>
<dbReference type="Pfam" id="PF13568">
    <property type="entry name" value="OMP_b-brl_2"/>
    <property type="match status" value="1"/>
</dbReference>
<sequence>MLLAGFNSGNVYWSNHFRELRSSGGFQIGFEGFIPLGQITFLDYGIQYAQRNFKHGKQEILFKNHFLDFPIYASFMLPELRSIDLRFFLGTQFSYRLSSEQSEIYPLLSNDSFQYDPTRFNRFDSGMTFGLSGEKGNFFFRLRSFVGISKIDRMDQGSMSAFFIEGGYFLFRGLRQ</sequence>
<comment type="caution">
    <text evidence="2">The sequence shown here is derived from an EMBL/GenBank/DDBJ whole genome shotgun (WGS) entry which is preliminary data.</text>
</comment>
<dbReference type="STRING" id="1189612.A33Q_3508"/>